<reference evidence="1 2" key="1">
    <citation type="submission" date="2020-05" db="EMBL/GenBank/DDBJ databases">
        <title>Complete genome sequencing of Campylobacter and Arcobacter type strains.</title>
        <authorList>
            <person name="Miller W.G."/>
            <person name="Yee E."/>
        </authorList>
    </citation>
    <scope>NUCLEOTIDE SEQUENCE [LARGE SCALE GENOMIC DNA]</scope>
    <source>
        <strain evidence="1 2">LMG 26156</strain>
    </source>
</reference>
<dbReference type="AlphaFoldDB" id="A0AAE7E401"/>
<accession>A0AAE7E401</accession>
<keyword evidence="2" id="KW-1185">Reference proteome</keyword>
<protein>
    <submittedName>
        <fullName evidence="1">Uncharacterized protein</fullName>
    </submittedName>
</protein>
<organism evidence="1 2">
    <name type="scientific">Arcobacter venerupis</name>
    <dbReference type="NCBI Taxonomy" id="1054033"/>
    <lineage>
        <taxon>Bacteria</taxon>
        <taxon>Pseudomonadati</taxon>
        <taxon>Campylobacterota</taxon>
        <taxon>Epsilonproteobacteria</taxon>
        <taxon>Campylobacterales</taxon>
        <taxon>Arcobacteraceae</taxon>
        <taxon>Arcobacter</taxon>
    </lineage>
</organism>
<gene>
    <name evidence="1" type="ORF">AVENP_1846</name>
</gene>
<dbReference type="RefSeq" id="WP_128358044.1">
    <property type="nucleotide sequence ID" value="NZ_CP053840.1"/>
</dbReference>
<dbReference type="Proteomes" id="UP000503482">
    <property type="component" value="Chromosome"/>
</dbReference>
<dbReference type="KEGG" id="avp:AVENP_1846"/>
<evidence type="ECO:0000313" key="1">
    <source>
        <dbReference type="EMBL" id="QKF67390.1"/>
    </source>
</evidence>
<evidence type="ECO:0000313" key="2">
    <source>
        <dbReference type="Proteomes" id="UP000503482"/>
    </source>
</evidence>
<dbReference type="EMBL" id="CP053840">
    <property type="protein sequence ID" value="QKF67390.1"/>
    <property type="molecule type" value="Genomic_DNA"/>
</dbReference>
<name>A0AAE7E401_9BACT</name>
<proteinExistence type="predicted"/>
<sequence length="232" mass="27704">MSKSQADIFENKLLKIINNQSDIYDFIVEYINDKSYGTFRIFSKRLKELNQKLFSENSITEEEYKKINNAISNKSKTRNPEVIFDMEGFLKKYLLYFEVNKNDNKNLLNILFLMLPFLYVKTFKDLQNIRIEDIEILEFNKCIVIKHTNFLTGDNQTIKMGKFYKEWLYLFNLAKAKEKFLFVNASSNYTLFNQKLDPYLCNFTNKETSNTKYITIIKNALKYSKKTIFEIL</sequence>